<dbReference type="Ensembl" id="ENSSGRT00000087620.1">
    <property type="protein sequence ID" value="ENSSGRP00000082290.1"/>
    <property type="gene ID" value="ENSSGRG00000041604.1"/>
</dbReference>
<organism evidence="7 8">
    <name type="scientific">Sinocyclocheilus grahami</name>
    <name type="common">Dianchi golden-line fish</name>
    <name type="synonym">Barbus grahami</name>
    <dbReference type="NCBI Taxonomy" id="75366"/>
    <lineage>
        <taxon>Eukaryota</taxon>
        <taxon>Metazoa</taxon>
        <taxon>Chordata</taxon>
        <taxon>Craniata</taxon>
        <taxon>Vertebrata</taxon>
        <taxon>Euteleostomi</taxon>
        <taxon>Actinopterygii</taxon>
        <taxon>Neopterygii</taxon>
        <taxon>Teleostei</taxon>
        <taxon>Ostariophysi</taxon>
        <taxon>Cypriniformes</taxon>
        <taxon>Cyprinidae</taxon>
        <taxon>Cyprininae</taxon>
        <taxon>Sinocyclocheilus</taxon>
    </lineage>
</organism>
<dbReference type="Proteomes" id="UP000472262">
    <property type="component" value="Unassembled WGS sequence"/>
</dbReference>
<keyword evidence="4 6" id="KW-1133">Transmembrane helix</keyword>
<keyword evidence="3 6" id="KW-0812">Transmembrane</keyword>
<evidence type="ECO:0000256" key="1">
    <source>
        <dbReference type="ARBA" id="ARBA00004370"/>
    </source>
</evidence>
<dbReference type="InParanoid" id="A0A672R1G5"/>
<dbReference type="InterPro" id="IPR007593">
    <property type="entry name" value="CD225/Dispanin_fam"/>
</dbReference>
<accession>A0A672R1G5</accession>
<evidence type="ECO:0000256" key="3">
    <source>
        <dbReference type="ARBA" id="ARBA00022692"/>
    </source>
</evidence>
<dbReference type="PANTHER" id="PTHR14948:SF25">
    <property type="entry name" value="DUF4190 DOMAIN-CONTAINING PROTEIN"/>
    <property type="match status" value="1"/>
</dbReference>
<comment type="subcellular location">
    <subcellularLocation>
        <location evidence="1">Membrane</location>
    </subcellularLocation>
</comment>
<dbReference type="FunCoup" id="A0A672R1G5">
    <property type="interactions" value="1"/>
</dbReference>
<evidence type="ECO:0000256" key="2">
    <source>
        <dbReference type="ARBA" id="ARBA00006843"/>
    </source>
</evidence>
<keyword evidence="5 6" id="KW-0472">Membrane</keyword>
<proteinExistence type="inferred from homology"/>
<dbReference type="AlphaFoldDB" id="A0A672R1G5"/>
<evidence type="ECO:0000256" key="6">
    <source>
        <dbReference type="SAM" id="Phobius"/>
    </source>
</evidence>
<evidence type="ECO:0000256" key="5">
    <source>
        <dbReference type="ARBA" id="ARBA00023136"/>
    </source>
</evidence>
<dbReference type="PANTHER" id="PTHR14948">
    <property type="entry name" value="NG5"/>
    <property type="match status" value="1"/>
</dbReference>
<dbReference type="GO" id="GO:0016020">
    <property type="term" value="C:membrane"/>
    <property type="evidence" value="ECO:0007669"/>
    <property type="project" value="UniProtKB-SubCell"/>
</dbReference>
<keyword evidence="8" id="KW-1185">Reference proteome</keyword>
<reference evidence="7" key="1">
    <citation type="submission" date="2025-08" db="UniProtKB">
        <authorList>
            <consortium name="Ensembl"/>
        </authorList>
    </citation>
    <scope>IDENTIFICATION</scope>
</reference>
<feature type="transmembrane region" description="Helical" evidence="6">
    <location>
        <begin position="16"/>
        <end position="42"/>
    </location>
</feature>
<feature type="transmembrane region" description="Helical" evidence="6">
    <location>
        <begin position="63"/>
        <end position="85"/>
    </location>
</feature>
<comment type="similarity">
    <text evidence="2">Belongs to the CD225/Dispanin family.</text>
</comment>
<dbReference type="InterPro" id="IPR051423">
    <property type="entry name" value="CD225/Dispanin"/>
</dbReference>
<evidence type="ECO:0000256" key="4">
    <source>
        <dbReference type="ARBA" id="ARBA00022989"/>
    </source>
</evidence>
<name>A0A672R1G5_SINGR</name>
<evidence type="ECO:0000313" key="7">
    <source>
        <dbReference type="Ensembl" id="ENSSGRP00000082290.1"/>
    </source>
</evidence>
<dbReference type="OMA" id="CKANTAN"/>
<reference evidence="7" key="2">
    <citation type="submission" date="2025-09" db="UniProtKB">
        <authorList>
            <consortium name="Ensembl"/>
        </authorList>
    </citation>
    <scope>IDENTIFICATION</scope>
</reference>
<dbReference type="Pfam" id="PF04505">
    <property type="entry name" value="CD225"/>
    <property type="match status" value="1"/>
</dbReference>
<protein>
    <submittedName>
        <fullName evidence="7">Uncharacterized protein</fullName>
    </submittedName>
</protein>
<evidence type="ECO:0000313" key="8">
    <source>
        <dbReference type="Proteomes" id="UP000472262"/>
    </source>
</evidence>
<sequence>MELGKMDTSRRNEPTYLVWSIFNTFCCCWPLGIAAIICSCRVNNANSLGDAGKAQESSRIAKNLNIASLVFGLIGLIMVIVVVVIQNSNM</sequence>